<dbReference type="GeneID" id="125315322"/>
<evidence type="ECO:0000313" key="8">
    <source>
        <dbReference type="RefSeq" id="XP_048135729.1"/>
    </source>
</evidence>
<dbReference type="RefSeq" id="XP_048135729.1">
    <property type="nucleotide sequence ID" value="XM_048279772.1"/>
</dbReference>
<proteinExistence type="predicted"/>
<evidence type="ECO:0000313" key="7">
    <source>
        <dbReference type="Proteomes" id="UP000827889"/>
    </source>
</evidence>
<dbReference type="Pfam" id="PF02362">
    <property type="entry name" value="B3"/>
    <property type="match status" value="2"/>
</dbReference>
<comment type="subcellular location">
    <subcellularLocation>
        <location evidence="1">Nucleus</location>
    </subcellularLocation>
</comment>
<feature type="domain" description="TF-B3" evidence="6">
    <location>
        <begin position="287"/>
        <end position="383"/>
    </location>
</feature>
<name>A0ABM3HGK3_9MYRT</name>
<protein>
    <submittedName>
        <fullName evidence="8">B3 domain-containing transcription factor VRN1-like</fullName>
    </submittedName>
</protein>
<dbReference type="PANTHER" id="PTHR31920">
    <property type="entry name" value="B3 DOMAIN-CONTAINING"/>
    <property type="match status" value="1"/>
</dbReference>
<dbReference type="CDD" id="cd10017">
    <property type="entry name" value="B3_DNA"/>
    <property type="match status" value="2"/>
</dbReference>
<accession>A0ABM3HGK3</accession>
<evidence type="ECO:0000256" key="2">
    <source>
        <dbReference type="ARBA" id="ARBA00023015"/>
    </source>
</evidence>
<dbReference type="PROSITE" id="PS50863">
    <property type="entry name" value="B3"/>
    <property type="match status" value="2"/>
</dbReference>
<keyword evidence="7" id="KW-1185">Reference proteome</keyword>
<dbReference type="InterPro" id="IPR015300">
    <property type="entry name" value="DNA-bd_pseudobarrel_sf"/>
</dbReference>
<keyword evidence="3" id="KW-0238">DNA-binding</keyword>
<reference evidence="8" key="1">
    <citation type="submission" date="2025-08" db="UniProtKB">
        <authorList>
            <consortium name="RefSeq"/>
        </authorList>
    </citation>
    <scope>IDENTIFICATION</scope>
    <source>
        <tissue evidence="8">Leaf</tissue>
    </source>
</reference>
<keyword evidence="2" id="KW-0805">Transcription regulation</keyword>
<keyword evidence="4" id="KW-0804">Transcription</keyword>
<dbReference type="Gene3D" id="2.40.330.10">
    <property type="entry name" value="DNA-binding pseudobarrel domain"/>
    <property type="match status" value="2"/>
</dbReference>
<sequence length="386" mass="44054">MRRLRVPTLQSLGERQKVINVRKLIFQLHLNDEYLREAAPDVNMVLTMRRIFEEQQNDMANYIGIPKRFVRKYGKNLPETVRLRVPDGGSWRVELEKWDDMVWLAKGWKEFAEHYSICEGHFLVFKYVGDSGFHVLIFDKSATEIDYPLIDTVEFVPPKTENVDDHCNLSVILRSLDGFSLKRKEKDELHLKSYHHKPSKAMKSDSVNLVDDATTSHAIVLGLGSETKGFRADRGATLLPQDWEGRMENSKGKVSPAMLASLSSASEPWRVTTALKAAGKYELQYPSFAVVIRAHHQLKNGVTVPGSFFKGRINRRIQTATLKYTDGSWPVKLMYYPQHGSGKLSAGWRAFQKGTSLKEGDACVFELVRIDNIELKVSILRRNVET</sequence>
<dbReference type="PANTHER" id="PTHR31920:SF108">
    <property type="entry name" value="B3 DOMAIN-CONTAINING TRANSCRIPTION FACTOR VRN1-LIKE"/>
    <property type="match status" value="1"/>
</dbReference>
<evidence type="ECO:0000256" key="5">
    <source>
        <dbReference type="ARBA" id="ARBA00023242"/>
    </source>
</evidence>
<evidence type="ECO:0000259" key="6">
    <source>
        <dbReference type="PROSITE" id="PS50863"/>
    </source>
</evidence>
<feature type="domain" description="TF-B3" evidence="6">
    <location>
        <begin position="48"/>
        <end position="141"/>
    </location>
</feature>
<keyword evidence="5" id="KW-0539">Nucleus</keyword>
<organism evidence="7 8">
    <name type="scientific">Rhodamnia argentea</name>
    <dbReference type="NCBI Taxonomy" id="178133"/>
    <lineage>
        <taxon>Eukaryota</taxon>
        <taxon>Viridiplantae</taxon>
        <taxon>Streptophyta</taxon>
        <taxon>Embryophyta</taxon>
        <taxon>Tracheophyta</taxon>
        <taxon>Spermatophyta</taxon>
        <taxon>Magnoliopsida</taxon>
        <taxon>eudicotyledons</taxon>
        <taxon>Gunneridae</taxon>
        <taxon>Pentapetalae</taxon>
        <taxon>rosids</taxon>
        <taxon>malvids</taxon>
        <taxon>Myrtales</taxon>
        <taxon>Myrtaceae</taxon>
        <taxon>Myrtoideae</taxon>
        <taxon>Myrteae</taxon>
        <taxon>Australasian group</taxon>
        <taxon>Rhodamnia</taxon>
    </lineage>
</organism>
<gene>
    <name evidence="8" type="primary">LOC125315322</name>
</gene>
<dbReference type="InterPro" id="IPR050655">
    <property type="entry name" value="Plant_B3_domain"/>
</dbReference>
<dbReference type="SUPFAM" id="SSF101936">
    <property type="entry name" value="DNA-binding pseudobarrel domain"/>
    <property type="match status" value="2"/>
</dbReference>
<dbReference type="SMART" id="SM01019">
    <property type="entry name" value="B3"/>
    <property type="match status" value="2"/>
</dbReference>
<dbReference type="Proteomes" id="UP000827889">
    <property type="component" value="Chromosome 5"/>
</dbReference>
<evidence type="ECO:0000256" key="4">
    <source>
        <dbReference type="ARBA" id="ARBA00023163"/>
    </source>
</evidence>
<evidence type="ECO:0000256" key="3">
    <source>
        <dbReference type="ARBA" id="ARBA00023125"/>
    </source>
</evidence>
<dbReference type="InterPro" id="IPR003340">
    <property type="entry name" value="B3_DNA-bd"/>
</dbReference>
<evidence type="ECO:0000256" key="1">
    <source>
        <dbReference type="ARBA" id="ARBA00004123"/>
    </source>
</evidence>